<dbReference type="SUPFAM" id="SSF46785">
    <property type="entry name" value="Winged helix' DNA-binding domain"/>
    <property type="match status" value="1"/>
</dbReference>
<dbReference type="PANTHER" id="PTHR33169">
    <property type="entry name" value="PADR-FAMILY TRANSCRIPTIONAL REGULATOR"/>
    <property type="match status" value="1"/>
</dbReference>
<name>A0A845QIG0_9FIRM</name>
<dbReference type="InterPro" id="IPR052509">
    <property type="entry name" value="Metal_resp_DNA-bind_regulator"/>
</dbReference>
<dbReference type="InterPro" id="IPR005149">
    <property type="entry name" value="Tscrpt_reg_PadR_N"/>
</dbReference>
<dbReference type="Proteomes" id="UP000446866">
    <property type="component" value="Unassembled WGS sequence"/>
</dbReference>
<comment type="caution">
    <text evidence="2">The sequence shown here is derived from an EMBL/GenBank/DDBJ whole genome shotgun (WGS) entry which is preliminary data.</text>
</comment>
<dbReference type="Pfam" id="PF03551">
    <property type="entry name" value="PadR"/>
    <property type="match status" value="1"/>
</dbReference>
<dbReference type="AlphaFoldDB" id="A0A845QIG0"/>
<feature type="domain" description="Transcription regulator PadR N-terminal" evidence="1">
    <location>
        <begin position="17"/>
        <end position="90"/>
    </location>
</feature>
<gene>
    <name evidence="2" type="ORF">D0435_03425</name>
</gene>
<organism evidence="2 3">
    <name type="scientific">Anaerotruncus colihominis</name>
    <dbReference type="NCBI Taxonomy" id="169435"/>
    <lineage>
        <taxon>Bacteria</taxon>
        <taxon>Bacillati</taxon>
        <taxon>Bacillota</taxon>
        <taxon>Clostridia</taxon>
        <taxon>Eubacteriales</taxon>
        <taxon>Oscillospiraceae</taxon>
        <taxon>Anaerotruncus</taxon>
    </lineage>
</organism>
<evidence type="ECO:0000313" key="3">
    <source>
        <dbReference type="Proteomes" id="UP000446866"/>
    </source>
</evidence>
<sequence length="120" mass="13759">MARGRSNFKMGTVELIVLFLLDKSDLYGYQLTTLIETLSEGKVIVTESSLYPTLYKLKNNGCISDIEKPIGKRRIRVYYHLEDSGKARLADLLEDYENNRIGTDRILACKELPEEYYAAD</sequence>
<protein>
    <submittedName>
        <fullName evidence="2">PadR family transcriptional regulator</fullName>
    </submittedName>
</protein>
<dbReference type="PANTHER" id="PTHR33169:SF14">
    <property type="entry name" value="TRANSCRIPTIONAL REGULATOR RV3488"/>
    <property type="match status" value="1"/>
</dbReference>
<reference evidence="2 3" key="1">
    <citation type="submission" date="2018-08" db="EMBL/GenBank/DDBJ databases">
        <title>Murine metabolic-syndrome-specific gut microbial biobank.</title>
        <authorList>
            <person name="Liu C."/>
        </authorList>
    </citation>
    <scope>NUCLEOTIDE SEQUENCE [LARGE SCALE GENOMIC DNA]</scope>
    <source>
        <strain evidence="2 3">28</strain>
    </source>
</reference>
<keyword evidence="3" id="KW-1185">Reference proteome</keyword>
<proteinExistence type="predicted"/>
<dbReference type="EMBL" id="QXWK01000004">
    <property type="protein sequence ID" value="NBH60725.1"/>
    <property type="molecule type" value="Genomic_DNA"/>
</dbReference>
<accession>A0A845QIG0</accession>
<evidence type="ECO:0000259" key="1">
    <source>
        <dbReference type="Pfam" id="PF03551"/>
    </source>
</evidence>
<dbReference type="Gene3D" id="1.10.10.10">
    <property type="entry name" value="Winged helix-like DNA-binding domain superfamily/Winged helix DNA-binding domain"/>
    <property type="match status" value="1"/>
</dbReference>
<dbReference type="RefSeq" id="WP_160201022.1">
    <property type="nucleotide sequence ID" value="NZ_QXWK01000004.1"/>
</dbReference>
<dbReference type="InterPro" id="IPR036390">
    <property type="entry name" value="WH_DNA-bd_sf"/>
</dbReference>
<evidence type="ECO:0000313" key="2">
    <source>
        <dbReference type="EMBL" id="NBH60725.1"/>
    </source>
</evidence>
<dbReference type="InterPro" id="IPR036388">
    <property type="entry name" value="WH-like_DNA-bd_sf"/>
</dbReference>